<keyword evidence="2" id="KW-1133">Transmembrane helix</keyword>
<sequence length="122" mass="12568">MKATGGTDREASAPDWMMDIDALLGNLAHAEEAKELASEVAGVSADRTPSGVGQIAVVALVVIGVAGAAAVVSLLSRRRRRGGPAGEPVPPDEPRPEPGPRPRHAPPTFVVDDACGEFPSIR</sequence>
<evidence type="ECO:0000313" key="3">
    <source>
        <dbReference type="EMBL" id="RPF20045.1"/>
    </source>
</evidence>
<protein>
    <submittedName>
        <fullName evidence="3">Uncharacterized protein</fullName>
    </submittedName>
</protein>
<dbReference type="AlphaFoldDB" id="A0A3N4ZGQ6"/>
<feature type="region of interest" description="Disordered" evidence="1">
    <location>
        <begin position="77"/>
        <end position="112"/>
    </location>
</feature>
<feature type="transmembrane region" description="Helical" evidence="2">
    <location>
        <begin position="55"/>
        <end position="75"/>
    </location>
</feature>
<organism evidence="3 4">
    <name type="scientific">Myceligenerans xiligouense</name>
    <dbReference type="NCBI Taxonomy" id="253184"/>
    <lineage>
        <taxon>Bacteria</taxon>
        <taxon>Bacillati</taxon>
        <taxon>Actinomycetota</taxon>
        <taxon>Actinomycetes</taxon>
        <taxon>Micrococcales</taxon>
        <taxon>Promicromonosporaceae</taxon>
        <taxon>Myceligenerans</taxon>
    </lineage>
</organism>
<reference evidence="3 4" key="1">
    <citation type="submission" date="2018-11" db="EMBL/GenBank/DDBJ databases">
        <title>Sequencing the genomes of 1000 actinobacteria strains.</title>
        <authorList>
            <person name="Klenk H.-P."/>
        </authorList>
    </citation>
    <scope>NUCLEOTIDE SEQUENCE [LARGE SCALE GENOMIC DNA]</scope>
    <source>
        <strain evidence="3 4">DSM 15700</strain>
    </source>
</reference>
<keyword evidence="4" id="KW-1185">Reference proteome</keyword>
<comment type="caution">
    <text evidence="3">The sequence shown here is derived from an EMBL/GenBank/DDBJ whole genome shotgun (WGS) entry which is preliminary data.</text>
</comment>
<keyword evidence="2" id="KW-0472">Membrane</keyword>
<evidence type="ECO:0000256" key="2">
    <source>
        <dbReference type="SAM" id="Phobius"/>
    </source>
</evidence>
<dbReference type="EMBL" id="RKQZ01000001">
    <property type="protein sequence ID" value="RPF20045.1"/>
    <property type="molecule type" value="Genomic_DNA"/>
</dbReference>
<dbReference type="RefSeq" id="WP_123813269.1">
    <property type="nucleotide sequence ID" value="NZ_RKQZ01000001.1"/>
</dbReference>
<evidence type="ECO:0000313" key="4">
    <source>
        <dbReference type="Proteomes" id="UP000280501"/>
    </source>
</evidence>
<accession>A0A3N4ZGQ6</accession>
<name>A0A3N4ZGQ6_9MICO</name>
<gene>
    <name evidence="3" type="ORF">EDD34_0621</name>
</gene>
<evidence type="ECO:0000256" key="1">
    <source>
        <dbReference type="SAM" id="MobiDB-lite"/>
    </source>
</evidence>
<keyword evidence="2" id="KW-0812">Transmembrane</keyword>
<proteinExistence type="predicted"/>
<dbReference type="Proteomes" id="UP000280501">
    <property type="component" value="Unassembled WGS sequence"/>
</dbReference>